<organism evidence="1 2">
    <name type="scientific">Acanthoscelides obtectus</name>
    <name type="common">Bean weevil</name>
    <name type="synonym">Bruchus obtectus</name>
    <dbReference type="NCBI Taxonomy" id="200917"/>
    <lineage>
        <taxon>Eukaryota</taxon>
        <taxon>Metazoa</taxon>
        <taxon>Ecdysozoa</taxon>
        <taxon>Arthropoda</taxon>
        <taxon>Hexapoda</taxon>
        <taxon>Insecta</taxon>
        <taxon>Pterygota</taxon>
        <taxon>Neoptera</taxon>
        <taxon>Endopterygota</taxon>
        <taxon>Coleoptera</taxon>
        <taxon>Polyphaga</taxon>
        <taxon>Cucujiformia</taxon>
        <taxon>Chrysomeloidea</taxon>
        <taxon>Chrysomelidae</taxon>
        <taxon>Bruchinae</taxon>
        <taxon>Bruchini</taxon>
        <taxon>Acanthoscelides</taxon>
    </lineage>
</organism>
<comment type="caution">
    <text evidence="1">The sequence shown here is derived from an EMBL/GenBank/DDBJ whole genome shotgun (WGS) entry which is preliminary data.</text>
</comment>
<proteinExistence type="predicted"/>
<gene>
    <name evidence="1" type="ORF">ACAOBT_LOCUS27756</name>
</gene>
<dbReference type="EMBL" id="CAKOFQ010007569">
    <property type="protein sequence ID" value="CAH2004025.1"/>
    <property type="molecule type" value="Genomic_DNA"/>
</dbReference>
<dbReference type="Proteomes" id="UP001152888">
    <property type="component" value="Unassembled WGS sequence"/>
</dbReference>
<name>A0A9P0M1M9_ACAOB</name>
<dbReference type="AlphaFoldDB" id="A0A9P0M1M9"/>
<sequence>MDYMTQISRVDVCPKETPTSSEYFFRTYSVENSTVQNSNLSYRVIDLFIYEILISAIYEKLSKLDAN</sequence>
<reference evidence="1" key="1">
    <citation type="submission" date="2022-03" db="EMBL/GenBank/DDBJ databases">
        <authorList>
            <person name="Sayadi A."/>
        </authorList>
    </citation>
    <scope>NUCLEOTIDE SEQUENCE</scope>
</reference>
<evidence type="ECO:0000313" key="1">
    <source>
        <dbReference type="EMBL" id="CAH2004025.1"/>
    </source>
</evidence>
<accession>A0A9P0M1M9</accession>
<dbReference type="OrthoDB" id="6819250at2759"/>
<evidence type="ECO:0000313" key="2">
    <source>
        <dbReference type="Proteomes" id="UP001152888"/>
    </source>
</evidence>
<protein>
    <submittedName>
        <fullName evidence="1">Uncharacterized protein</fullName>
    </submittedName>
</protein>
<keyword evidence="2" id="KW-1185">Reference proteome</keyword>